<organism evidence="1">
    <name type="scientific">virus sp. ctML55</name>
    <dbReference type="NCBI Taxonomy" id="2827627"/>
    <lineage>
        <taxon>Viruses</taxon>
    </lineage>
</organism>
<accession>A0A8S5RIH8</accession>
<protein>
    <recommendedName>
        <fullName evidence="2">Lipoprotein</fullName>
    </recommendedName>
</protein>
<sequence>MFLKSLSICSFSFYSCNSYFRTILGRNDSSFLYK</sequence>
<dbReference type="PROSITE" id="PS51257">
    <property type="entry name" value="PROKAR_LIPOPROTEIN"/>
    <property type="match status" value="1"/>
</dbReference>
<reference evidence="1" key="1">
    <citation type="journal article" date="2021" name="Proc. Natl. Acad. Sci. U.S.A.">
        <title>A Catalog of Tens of Thousands of Viruses from Human Metagenomes Reveals Hidden Associations with Chronic Diseases.</title>
        <authorList>
            <person name="Tisza M.J."/>
            <person name="Buck C.B."/>
        </authorList>
    </citation>
    <scope>NUCLEOTIDE SEQUENCE</scope>
    <source>
        <strain evidence="1">CtML55</strain>
    </source>
</reference>
<proteinExistence type="predicted"/>
<name>A0A8S5RIH8_9VIRU</name>
<evidence type="ECO:0008006" key="2">
    <source>
        <dbReference type="Google" id="ProtNLM"/>
    </source>
</evidence>
<evidence type="ECO:0000313" key="1">
    <source>
        <dbReference type="EMBL" id="DAE30869.1"/>
    </source>
</evidence>
<dbReference type="EMBL" id="BK059105">
    <property type="protein sequence ID" value="DAE30869.1"/>
    <property type="molecule type" value="Genomic_DNA"/>
</dbReference>